<dbReference type="GO" id="GO:0003677">
    <property type="term" value="F:DNA binding"/>
    <property type="evidence" value="ECO:0007669"/>
    <property type="project" value="UniProtKB-KW"/>
</dbReference>
<dbReference type="InterPro" id="IPR000524">
    <property type="entry name" value="Tscrpt_reg_HTH_GntR"/>
</dbReference>
<evidence type="ECO:0000313" key="6">
    <source>
        <dbReference type="Proteomes" id="UP000644699"/>
    </source>
</evidence>
<evidence type="ECO:0000259" key="4">
    <source>
        <dbReference type="PROSITE" id="PS50949"/>
    </source>
</evidence>
<organism evidence="5 6">
    <name type="scientific">Aureimonas endophytica</name>
    <dbReference type="NCBI Taxonomy" id="2027858"/>
    <lineage>
        <taxon>Bacteria</taxon>
        <taxon>Pseudomonadati</taxon>
        <taxon>Pseudomonadota</taxon>
        <taxon>Alphaproteobacteria</taxon>
        <taxon>Hyphomicrobiales</taxon>
        <taxon>Aurantimonadaceae</taxon>
        <taxon>Aureimonas</taxon>
    </lineage>
</organism>
<dbReference type="SMART" id="SM00345">
    <property type="entry name" value="HTH_GNTR"/>
    <property type="match status" value="1"/>
</dbReference>
<evidence type="ECO:0000256" key="3">
    <source>
        <dbReference type="ARBA" id="ARBA00023163"/>
    </source>
</evidence>
<dbReference type="GO" id="GO:0003700">
    <property type="term" value="F:DNA-binding transcription factor activity"/>
    <property type="evidence" value="ECO:0007669"/>
    <property type="project" value="InterPro"/>
</dbReference>
<feature type="domain" description="HTH gntR-type" evidence="4">
    <location>
        <begin position="14"/>
        <end position="82"/>
    </location>
</feature>
<dbReference type="Gene3D" id="1.10.10.10">
    <property type="entry name" value="Winged helix-like DNA-binding domain superfamily/Winged helix DNA-binding domain"/>
    <property type="match status" value="1"/>
</dbReference>
<accession>A0A916ZH91</accession>
<dbReference type="CDD" id="cd07377">
    <property type="entry name" value="WHTH_GntR"/>
    <property type="match status" value="1"/>
</dbReference>
<dbReference type="PANTHER" id="PTHR43537:SF44">
    <property type="entry name" value="GNTR FAMILY REGULATORY PROTEIN"/>
    <property type="match status" value="1"/>
</dbReference>
<dbReference type="InterPro" id="IPR036390">
    <property type="entry name" value="WH_DNA-bd_sf"/>
</dbReference>
<gene>
    <name evidence="5" type="ORF">GCM10011390_15790</name>
</gene>
<keyword evidence="1" id="KW-0805">Transcription regulation</keyword>
<dbReference type="Gene3D" id="1.20.120.530">
    <property type="entry name" value="GntR ligand-binding domain-like"/>
    <property type="match status" value="1"/>
</dbReference>
<dbReference type="SUPFAM" id="SSF46785">
    <property type="entry name" value="Winged helix' DNA-binding domain"/>
    <property type="match status" value="1"/>
</dbReference>
<dbReference type="RefSeq" id="WP_188907679.1">
    <property type="nucleotide sequence ID" value="NZ_BMIQ01000002.1"/>
</dbReference>
<keyword evidence="3" id="KW-0804">Transcription</keyword>
<keyword evidence="2" id="KW-0238">DNA-binding</keyword>
<dbReference type="PANTHER" id="PTHR43537">
    <property type="entry name" value="TRANSCRIPTIONAL REGULATOR, GNTR FAMILY"/>
    <property type="match status" value="1"/>
</dbReference>
<sequence length="245" mass="26416">MSLLETTIAGQRRGNGHAQVVDELGRAIVSGRYEVGSILPGDDELCAHFGFSRTVLREAMKTLAAKNLVQPKARVGTRILEKSRWNLFDSDVLAWRFEAGLDEDLLVHLGEIRAAFEPEAAALAARRADPADVARLYEIARRLADPSHNKASIAKVDLEFHLAIAEVSKNPFMLSISSLIEAALAISFKLSSPASDPVLISECAANHLAIVDAIAAGDERATRAAMLTVIGVGVDRTRRALRLGS</sequence>
<protein>
    <submittedName>
        <fullName evidence="5">GntR family transcriptional regulator</fullName>
    </submittedName>
</protein>
<dbReference type="PROSITE" id="PS50949">
    <property type="entry name" value="HTH_GNTR"/>
    <property type="match status" value="1"/>
</dbReference>
<dbReference type="AlphaFoldDB" id="A0A916ZH91"/>
<keyword evidence="6" id="KW-1185">Reference proteome</keyword>
<evidence type="ECO:0000256" key="2">
    <source>
        <dbReference type="ARBA" id="ARBA00023125"/>
    </source>
</evidence>
<dbReference type="PRINTS" id="PR00035">
    <property type="entry name" value="HTHGNTR"/>
</dbReference>
<dbReference type="Proteomes" id="UP000644699">
    <property type="component" value="Unassembled WGS sequence"/>
</dbReference>
<reference evidence="5" key="2">
    <citation type="submission" date="2020-09" db="EMBL/GenBank/DDBJ databases">
        <authorList>
            <person name="Sun Q."/>
            <person name="Zhou Y."/>
        </authorList>
    </citation>
    <scope>NUCLEOTIDE SEQUENCE</scope>
    <source>
        <strain evidence="5">CGMCC 1.15367</strain>
    </source>
</reference>
<dbReference type="InterPro" id="IPR011711">
    <property type="entry name" value="GntR_C"/>
</dbReference>
<evidence type="ECO:0000256" key="1">
    <source>
        <dbReference type="ARBA" id="ARBA00023015"/>
    </source>
</evidence>
<name>A0A916ZH91_9HYPH</name>
<comment type="caution">
    <text evidence="5">The sequence shown here is derived from an EMBL/GenBank/DDBJ whole genome shotgun (WGS) entry which is preliminary data.</text>
</comment>
<dbReference type="InterPro" id="IPR008920">
    <property type="entry name" value="TF_FadR/GntR_C"/>
</dbReference>
<dbReference type="Pfam" id="PF00392">
    <property type="entry name" value="GntR"/>
    <property type="match status" value="1"/>
</dbReference>
<dbReference type="EMBL" id="BMIQ01000002">
    <property type="protein sequence ID" value="GGD97858.1"/>
    <property type="molecule type" value="Genomic_DNA"/>
</dbReference>
<proteinExistence type="predicted"/>
<evidence type="ECO:0000313" key="5">
    <source>
        <dbReference type="EMBL" id="GGD97858.1"/>
    </source>
</evidence>
<reference evidence="5" key="1">
    <citation type="journal article" date="2014" name="Int. J. Syst. Evol. Microbiol.">
        <title>Complete genome sequence of Corynebacterium casei LMG S-19264T (=DSM 44701T), isolated from a smear-ripened cheese.</title>
        <authorList>
            <consortium name="US DOE Joint Genome Institute (JGI-PGF)"/>
            <person name="Walter F."/>
            <person name="Albersmeier A."/>
            <person name="Kalinowski J."/>
            <person name="Ruckert C."/>
        </authorList>
    </citation>
    <scope>NUCLEOTIDE SEQUENCE</scope>
    <source>
        <strain evidence="5">CGMCC 1.15367</strain>
    </source>
</reference>
<dbReference type="Pfam" id="PF07729">
    <property type="entry name" value="FCD"/>
    <property type="match status" value="1"/>
</dbReference>
<dbReference type="SMART" id="SM00895">
    <property type="entry name" value="FCD"/>
    <property type="match status" value="1"/>
</dbReference>
<dbReference type="InterPro" id="IPR036388">
    <property type="entry name" value="WH-like_DNA-bd_sf"/>
</dbReference>
<dbReference type="SUPFAM" id="SSF48008">
    <property type="entry name" value="GntR ligand-binding domain-like"/>
    <property type="match status" value="1"/>
</dbReference>